<sequence>MRVRRLPDAVGSHTRRFGIRHRTAYPLITGILAVIPALLAGGVTLGWLGGTGDHTRDAALGQGYDPGHAAIQQIAVDGTLPGAPTPLPLPAYELPDGPLGIPASALAAYKNAADILGREQAACHIDWALIASIGRIESNHARGGYVDANGTTREPILGPELNGQGAFAAIPDTDHGELDTDPVWDRAVGPTQFIPATWRAYASDGNRDGKSDPNNIFDAALATGRYLCSGGFDLANPDQLRGAIYRYNNSDTYVNTVILWAEAYRNGIMQVPDSTVPIGAPNAAAGPPAPSVPPPPVPTTTPTSAPPTTGTSKPPTTTTPPPSCTKPPTTTPTTTTVISTTTTPPPTTTPPTTTTTPESTTTPPPPTCGQTATSVTTTTTTTTVGTTTPAG</sequence>
<dbReference type="Pfam" id="PF13406">
    <property type="entry name" value="SLT_2"/>
    <property type="match status" value="1"/>
</dbReference>
<feature type="compositionally biased region" description="Low complexity" evidence="1">
    <location>
        <begin position="300"/>
        <end position="316"/>
    </location>
</feature>
<evidence type="ECO:0000313" key="4">
    <source>
        <dbReference type="EMBL" id="VVJ15443.1"/>
    </source>
</evidence>
<feature type="compositionally biased region" description="Low complexity" evidence="1">
    <location>
        <begin position="371"/>
        <end position="391"/>
    </location>
</feature>
<dbReference type="AlphaFoldDB" id="A0A6I8LEJ4"/>
<evidence type="ECO:0000256" key="2">
    <source>
        <dbReference type="SAM" id="Phobius"/>
    </source>
</evidence>
<dbReference type="GO" id="GO:0008933">
    <property type="term" value="F:peptidoglycan lytic transglycosylase activity"/>
    <property type="evidence" value="ECO:0007669"/>
    <property type="project" value="TreeGrafter"/>
</dbReference>
<feature type="region of interest" description="Disordered" evidence="1">
    <location>
        <begin position="279"/>
        <end position="391"/>
    </location>
</feature>
<gene>
    <name evidence="4" type="ORF">AA23TX_00464</name>
</gene>
<name>A0A6I8LEJ4_9PSEU</name>
<dbReference type="EMBL" id="CABVGP010000001">
    <property type="protein sequence ID" value="VVJ15443.1"/>
    <property type="molecule type" value="Genomic_DNA"/>
</dbReference>
<dbReference type="RefSeq" id="WP_155540936.1">
    <property type="nucleotide sequence ID" value="NZ_CABVGP010000001.1"/>
</dbReference>
<feature type="compositionally biased region" description="Low complexity" evidence="1">
    <location>
        <begin position="326"/>
        <end position="342"/>
    </location>
</feature>
<keyword evidence="2" id="KW-0812">Transmembrane</keyword>
<keyword evidence="5" id="KW-1185">Reference proteome</keyword>
<dbReference type="PANTHER" id="PTHR30163">
    <property type="entry name" value="MEMBRANE-BOUND LYTIC MUREIN TRANSGLYCOSYLASE B"/>
    <property type="match status" value="1"/>
</dbReference>
<dbReference type="Proteomes" id="UP000399805">
    <property type="component" value="Unassembled WGS sequence"/>
</dbReference>
<accession>A0A6I8LEJ4</accession>
<feature type="compositionally biased region" description="Low complexity" evidence="1">
    <location>
        <begin position="350"/>
        <end position="361"/>
    </location>
</feature>
<evidence type="ECO:0000313" key="5">
    <source>
        <dbReference type="Proteomes" id="UP000399805"/>
    </source>
</evidence>
<keyword evidence="2" id="KW-0472">Membrane</keyword>
<organism evidence="4 5">
    <name type="scientific">Amycolatopsis camponoti</name>
    <dbReference type="NCBI Taxonomy" id="2606593"/>
    <lineage>
        <taxon>Bacteria</taxon>
        <taxon>Bacillati</taxon>
        <taxon>Actinomycetota</taxon>
        <taxon>Actinomycetes</taxon>
        <taxon>Pseudonocardiales</taxon>
        <taxon>Pseudonocardiaceae</taxon>
        <taxon>Amycolatopsis</taxon>
    </lineage>
</organism>
<feature type="domain" description="Transglycosylase SLT" evidence="3">
    <location>
        <begin position="184"/>
        <end position="233"/>
    </location>
</feature>
<dbReference type="SUPFAM" id="SSF53955">
    <property type="entry name" value="Lysozyme-like"/>
    <property type="match status" value="1"/>
</dbReference>
<dbReference type="InterPro" id="IPR023346">
    <property type="entry name" value="Lysozyme-like_dom_sf"/>
</dbReference>
<dbReference type="InterPro" id="IPR031304">
    <property type="entry name" value="SLT_2"/>
</dbReference>
<dbReference type="Gene3D" id="1.10.530.10">
    <property type="match status" value="1"/>
</dbReference>
<protein>
    <recommendedName>
        <fullName evidence="3">Transglycosylase SLT domain-containing protein</fullName>
    </recommendedName>
</protein>
<keyword evidence="2" id="KW-1133">Transmembrane helix</keyword>
<dbReference type="CDD" id="cd13399">
    <property type="entry name" value="Slt35-like"/>
    <property type="match status" value="1"/>
</dbReference>
<dbReference type="GO" id="GO:0009253">
    <property type="term" value="P:peptidoglycan catabolic process"/>
    <property type="evidence" value="ECO:0007669"/>
    <property type="project" value="TreeGrafter"/>
</dbReference>
<evidence type="ECO:0000259" key="3">
    <source>
        <dbReference type="Pfam" id="PF13406"/>
    </source>
</evidence>
<reference evidence="4 5" key="1">
    <citation type="submission" date="2019-09" db="EMBL/GenBank/DDBJ databases">
        <authorList>
            <person name="Leyn A S."/>
        </authorList>
    </citation>
    <scope>NUCLEOTIDE SEQUENCE [LARGE SCALE GENOMIC DNA]</scope>
    <source>
        <strain evidence="4">AA231_1</strain>
    </source>
</reference>
<proteinExistence type="predicted"/>
<dbReference type="InterPro" id="IPR043426">
    <property type="entry name" value="MltB-like"/>
</dbReference>
<feature type="compositionally biased region" description="Pro residues" evidence="1">
    <location>
        <begin position="287"/>
        <end position="299"/>
    </location>
</feature>
<feature type="transmembrane region" description="Helical" evidence="2">
    <location>
        <begin position="24"/>
        <end position="48"/>
    </location>
</feature>
<evidence type="ECO:0000256" key="1">
    <source>
        <dbReference type="SAM" id="MobiDB-lite"/>
    </source>
</evidence>
<dbReference type="PANTHER" id="PTHR30163:SF8">
    <property type="entry name" value="LYTIC MUREIN TRANSGLYCOSYLASE"/>
    <property type="match status" value="1"/>
</dbReference>